<dbReference type="PROSITE" id="PS51762">
    <property type="entry name" value="GH16_2"/>
    <property type="match status" value="1"/>
</dbReference>
<sequence>MAQPNSTSTTSPSRLQLPTQPQQTTQSFRPLEYWKPPKAVHHIRKASSRIFSPKKEAHTIEIHDPEKQDLELQEREREAEEFFQSKGMSFATIGEMNGRRKTFANEQVMSYDRADTLSQPWWNVRSWGKKAWAIFTGVVVVILIIVIAVAVVVSRNNRYPTYSTQNYSLSETFSGESFFSDNFDYFTGYDPTSGHVHYVPAEQASSLNLTYTTATSAILRVDTSVSNSSVPNASTGRFSVRVTSKKQYGLNTLFVFDVKHSPIGCGTWPALWLTDPSNWPENGEIDVMEAVNVVDNSFNQMTLHTSSGCTMKGVKRKETGKVIGSSCVNTTDANAGCGVNAGTDTTFGDTFNSNGGGVLALELRSAGIRMWQFARDVVPSNVWSSPDPNSWGTATADFPNTECNIENHFRNQSIVANIDLCGDWAGAQKVYGENCPGTCVDYVSNNNTAFKNAYWEFGNFSVFSVS</sequence>
<dbReference type="InterPro" id="IPR000757">
    <property type="entry name" value="Beta-glucanase-like"/>
</dbReference>
<reference evidence="4" key="1">
    <citation type="submission" date="2021-02" db="EMBL/GenBank/DDBJ databases">
        <title>Genome sequence Cadophora malorum strain M34.</title>
        <authorList>
            <person name="Stefanovic E."/>
            <person name="Vu D."/>
            <person name="Scully C."/>
            <person name="Dijksterhuis J."/>
            <person name="Roader J."/>
            <person name="Houbraken J."/>
        </authorList>
    </citation>
    <scope>NUCLEOTIDE SEQUENCE</scope>
    <source>
        <strain evidence="4">M34</strain>
    </source>
</reference>
<dbReference type="PANTHER" id="PTHR10963">
    <property type="entry name" value="GLYCOSYL HYDROLASE-RELATED"/>
    <property type="match status" value="1"/>
</dbReference>
<feature type="transmembrane region" description="Helical" evidence="2">
    <location>
        <begin position="131"/>
        <end position="153"/>
    </location>
</feature>
<keyword evidence="5" id="KW-1185">Reference proteome</keyword>
<organism evidence="4 5">
    <name type="scientific">Cadophora malorum</name>
    <dbReference type="NCBI Taxonomy" id="108018"/>
    <lineage>
        <taxon>Eukaryota</taxon>
        <taxon>Fungi</taxon>
        <taxon>Dikarya</taxon>
        <taxon>Ascomycota</taxon>
        <taxon>Pezizomycotina</taxon>
        <taxon>Leotiomycetes</taxon>
        <taxon>Helotiales</taxon>
        <taxon>Ploettnerulaceae</taxon>
        <taxon>Cadophora</taxon>
    </lineage>
</organism>
<dbReference type="PANTHER" id="PTHR10963:SF42">
    <property type="entry name" value="PUTATIVE (AFU_ORTHOLOGUE AFUA_5G02280)-RELATED"/>
    <property type="match status" value="1"/>
</dbReference>
<dbReference type="CDD" id="cd02181">
    <property type="entry name" value="GH16_fungal_Lam16A_glucanase"/>
    <property type="match status" value="1"/>
</dbReference>
<dbReference type="Pfam" id="PF26113">
    <property type="entry name" value="GH16_XgeA"/>
    <property type="match status" value="1"/>
</dbReference>
<accession>A0A8H8BUN2</accession>
<name>A0A8H8BUN2_9HELO</name>
<dbReference type="Gene3D" id="2.60.120.200">
    <property type="match status" value="1"/>
</dbReference>
<feature type="compositionally biased region" description="Low complexity" evidence="1">
    <location>
        <begin position="15"/>
        <end position="26"/>
    </location>
</feature>
<evidence type="ECO:0000259" key="3">
    <source>
        <dbReference type="PROSITE" id="PS51762"/>
    </source>
</evidence>
<comment type="caution">
    <text evidence="4">The sequence shown here is derived from an EMBL/GenBank/DDBJ whole genome shotgun (WGS) entry which is preliminary data.</text>
</comment>
<feature type="compositionally biased region" description="Polar residues" evidence="1">
    <location>
        <begin position="1"/>
        <end position="14"/>
    </location>
</feature>
<dbReference type="AlphaFoldDB" id="A0A8H8BUN2"/>
<evidence type="ECO:0000256" key="2">
    <source>
        <dbReference type="SAM" id="Phobius"/>
    </source>
</evidence>
<feature type="region of interest" description="Disordered" evidence="1">
    <location>
        <begin position="1"/>
        <end position="32"/>
    </location>
</feature>
<dbReference type="EMBL" id="JAFJYH010000022">
    <property type="protein sequence ID" value="KAG4424283.1"/>
    <property type="molecule type" value="Genomic_DNA"/>
</dbReference>
<gene>
    <name evidence="4" type="ORF">IFR04_002524</name>
</gene>
<proteinExistence type="predicted"/>
<keyword evidence="2" id="KW-0472">Membrane</keyword>
<dbReference type="OrthoDB" id="192832at2759"/>
<feature type="domain" description="GH16" evidence="3">
    <location>
        <begin position="160"/>
        <end position="433"/>
    </location>
</feature>
<keyword evidence="2" id="KW-0812">Transmembrane</keyword>
<dbReference type="GO" id="GO:0009251">
    <property type="term" value="P:glucan catabolic process"/>
    <property type="evidence" value="ECO:0007669"/>
    <property type="project" value="TreeGrafter"/>
</dbReference>
<dbReference type="InterPro" id="IPR050546">
    <property type="entry name" value="Glycosyl_Hydrlase_16"/>
</dbReference>
<dbReference type="GO" id="GO:0004553">
    <property type="term" value="F:hydrolase activity, hydrolyzing O-glycosyl compounds"/>
    <property type="evidence" value="ECO:0007669"/>
    <property type="project" value="InterPro"/>
</dbReference>
<evidence type="ECO:0000313" key="4">
    <source>
        <dbReference type="EMBL" id="KAG4424283.1"/>
    </source>
</evidence>
<keyword evidence="2" id="KW-1133">Transmembrane helix</keyword>
<evidence type="ECO:0000256" key="1">
    <source>
        <dbReference type="SAM" id="MobiDB-lite"/>
    </source>
</evidence>
<dbReference type="Proteomes" id="UP000664132">
    <property type="component" value="Unassembled WGS sequence"/>
</dbReference>
<evidence type="ECO:0000313" key="5">
    <source>
        <dbReference type="Proteomes" id="UP000664132"/>
    </source>
</evidence>
<dbReference type="InterPro" id="IPR013320">
    <property type="entry name" value="ConA-like_dom_sf"/>
</dbReference>
<dbReference type="SUPFAM" id="SSF49899">
    <property type="entry name" value="Concanavalin A-like lectins/glucanases"/>
    <property type="match status" value="1"/>
</dbReference>
<protein>
    <recommendedName>
        <fullName evidence="3">GH16 domain-containing protein</fullName>
    </recommendedName>
</protein>